<protein>
    <submittedName>
        <fullName evidence="2">Uncharacterized protein</fullName>
    </submittedName>
</protein>
<proteinExistence type="predicted"/>
<feature type="compositionally biased region" description="Polar residues" evidence="1">
    <location>
        <begin position="23"/>
        <end position="32"/>
    </location>
</feature>
<evidence type="ECO:0000313" key="3">
    <source>
        <dbReference type="Proteomes" id="UP000438429"/>
    </source>
</evidence>
<dbReference type="AlphaFoldDB" id="A0A6A4TVH0"/>
<dbReference type="EMBL" id="VEVO01000002">
    <property type="protein sequence ID" value="KAF0046032.1"/>
    <property type="molecule type" value="Genomic_DNA"/>
</dbReference>
<dbReference type="Proteomes" id="UP000438429">
    <property type="component" value="Unassembled WGS sequence"/>
</dbReference>
<evidence type="ECO:0000313" key="2">
    <source>
        <dbReference type="EMBL" id="KAF0046032.1"/>
    </source>
</evidence>
<comment type="caution">
    <text evidence="2">The sequence shown here is derived from an EMBL/GenBank/DDBJ whole genome shotgun (WGS) entry which is preliminary data.</text>
</comment>
<gene>
    <name evidence="2" type="ORF">F2P81_002561</name>
</gene>
<feature type="region of interest" description="Disordered" evidence="1">
    <location>
        <begin position="17"/>
        <end position="39"/>
    </location>
</feature>
<sequence>MVAKQITIFDTPRYFDSDVADSGRSNRSPSTSRKQELPAVVKTKISHRNKTKQNETKRKVALVSTNGGEVTRRKWTDVCGLARSCTTILKRVTC</sequence>
<evidence type="ECO:0000256" key="1">
    <source>
        <dbReference type="SAM" id="MobiDB-lite"/>
    </source>
</evidence>
<reference evidence="2 3" key="1">
    <citation type="submission" date="2019-06" db="EMBL/GenBank/DDBJ databases">
        <title>Draft genomes of female and male turbot (Scophthalmus maximus).</title>
        <authorList>
            <person name="Xu H."/>
            <person name="Xu X.-W."/>
            <person name="Shao C."/>
            <person name="Chen S."/>
        </authorList>
    </citation>
    <scope>NUCLEOTIDE SEQUENCE [LARGE SCALE GENOMIC DNA]</scope>
    <source>
        <strain evidence="2">Ysfricsl-2016a</strain>
        <tissue evidence="2">Blood</tissue>
    </source>
</reference>
<name>A0A6A4TVH0_SCOMX</name>
<organism evidence="2 3">
    <name type="scientific">Scophthalmus maximus</name>
    <name type="common">Turbot</name>
    <name type="synonym">Psetta maxima</name>
    <dbReference type="NCBI Taxonomy" id="52904"/>
    <lineage>
        <taxon>Eukaryota</taxon>
        <taxon>Metazoa</taxon>
        <taxon>Chordata</taxon>
        <taxon>Craniata</taxon>
        <taxon>Vertebrata</taxon>
        <taxon>Euteleostomi</taxon>
        <taxon>Actinopterygii</taxon>
        <taxon>Neopterygii</taxon>
        <taxon>Teleostei</taxon>
        <taxon>Neoteleostei</taxon>
        <taxon>Acanthomorphata</taxon>
        <taxon>Carangaria</taxon>
        <taxon>Pleuronectiformes</taxon>
        <taxon>Pleuronectoidei</taxon>
        <taxon>Scophthalmidae</taxon>
        <taxon>Scophthalmus</taxon>
    </lineage>
</organism>
<accession>A0A6A4TVH0</accession>